<dbReference type="PROSITE" id="PS51257">
    <property type="entry name" value="PROKAR_LIPOPROTEIN"/>
    <property type="match status" value="1"/>
</dbReference>
<comment type="caution">
    <text evidence="3">The sequence shown here is derived from an EMBL/GenBank/DDBJ whole genome shotgun (WGS) entry which is preliminary data.</text>
</comment>
<dbReference type="Pfam" id="PF18702">
    <property type="entry name" value="DUF5642"/>
    <property type="match status" value="1"/>
</dbReference>
<organism evidence="3 4">
    <name type="scientific">Mycolicibacterium elephantis DSM 44368</name>
    <dbReference type="NCBI Taxonomy" id="1335622"/>
    <lineage>
        <taxon>Bacteria</taxon>
        <taxon>Bacillati</taxon>
        <taxon>Actinomycetota</taxon>
        <taxon>Actinomycetes</taxon>
        <taxon>Mycobacteriales</taxon>
        <taxon>Mycobacteriaceae</taxon>
        <taxon>Mycolicibacterium</taxon>
    </lineage>
</organism>
<protein>
    <recommendedName>
        <fullName evidence="2">DUF5642 domain-containing protein</fullName>
    </recommendedName>
</protein>
<dbReference type="InterPro" id="IPR041313">
    <property type="entry name" value="DUF5642"/>
</dbReference>
<name>A0A439DVQ8_9MYCO</name>
<dbReference type="Proteomes" id="UP000287177">
    <property type="component" value="Unassembled WGS sequence"/>
</dbReference>
<gene>
    <name evidence="3" type="ORF">MELE44368_17380</name>
</gene>
<evidence type="ECO:0000259" key="2">
    <source>
        <dbReference type="Pfam" id="PF18702"/>
    </source>
</evidence>
<feature type="chain" id="PRO_5038795129" description="DUF5642 domain-containing protein" evidence="1">
    <location>
        <begin position="20"/>
        <end position="216"/>
    </location>
</feature>
<dbReference type="AlphaFoldDB" id="A0A439DVQ8"/>
<feature type="signal peptide" evidence="1">
    <location>
        <begin position="1"/>
        <end position="19"/>
    </location>
</feature>
<evidence type="ECO:0000313" key="3">
    <source>
        <dbReference type="EMBL" id="RWA21175.1"/>
    </source>
</evidence>
<evidence type="ECO:0000256" key="1">
    <source>
        <dbReference type="SAM" id="SignalP"/>
    </source>
</evidence>
<reference evidence="3 4" key="1">
    <citation type="submission" date="2013-06" db="EMBL/GenBank/DDBJ databases">
        <title>The draft sequence of the Mycobacterium elephantis genome.</title>
        <authorList>
            <person name="Pettersson F.B."/>
            <person name="Das S."/>
            <person name="Dasgupta S."/>
            <person name="Bhattacharya A."/>
            <person name="Kirsebom L.A."/>
        </authorList>
    </citation>
    <scope>NUCLEOTIDE SEQUENCE [LARGE SCALE GENOMIC DNA]</scope>
    <source>
        <strain evidence="3 4">DSM 44368</strain>
    </source>
</reference>
<proteinExistence type="predicted"/>
<evidence type="ECO:0000313" key="4">
    <source>
        <dbReference type="Proteomes" id="UP000287177"/>
    </source>
</evidence>
<feature type="domain" description="DUF5642" evidence="2">
    <location>
        <begin position="34"/>
        <end position="215"/>
    </location>
</feature>
<dbReference type="EMBL" id="ATDN01000011">
    <property type="protein sequence ID" value="RWA21175.1"/>
    <property type="molecule type" value="Genomic_DNA"/>
</dbReference>
<keyword evidence="1" id="KW-0732">Signal</keyword>
<keyword evidence="4" id="KW-1185">Reference proteome</keyword>
<accession>A0A439DVQ8</accession>
<sequence length="216" mass="21895">MLRAIVAAAMALAASACGASPVPPSPSPTPDHVDPARIDRVRAELPAGYEFAAVPKGTSPVELWGYGGGWKADPARCAALADPVPAATTTAGWSASGPGGIVYAVVLGAPEPVQLDSALLDDCGRWTLSGGQRHSTVTFTPAPTVERADTVATVTDSSTVVEGGTQTRSYARTVTAYLGSHVAYVAVVTDPGSPNPQLGQEFAAGLLQESVSALRG</sequence>
<dbReference type="RefSeq" id="WP_306439141.1">
    <property type="nucleotide sequence ID" value="NZ_ATDN01000011.1"/>
</dbReference>